<dbReference type="GO" id="GO:0016192">
    <property type="term" value="P:vesicle-mediated transport"/>
    <property type="evidence" value="ECO:0007669"/>
    <property type="project" value="UniProtKB-KW"/>
</dbReference>
<dbReference type="PROSITE" id="PS51422">
    <property type="entry name" value="SAR1"/>
    <property type="match status" value="1"/>
</dbReference>
<feature type="region of interest" description="Disordered" evidence="31">
    <location>
        <begin position="1"/>
        <end position="34"/>
    </location>
</feature>
<evidence type="ECO:0000256" key="7">
    <source>
        <dbReference type="ARBA" id="ARBA00011984"/>
    </source>
</evidence>
<dbReference type="Pfam" id="PF00025">
    <property type="entry name" value="Arf"/>
    <property type="match status" value="1"/>
</dbReference>
<feature type="binding site" evidence="28">
    <location>
        <begin position="560"/>
        <end position="567"/>
    </location>
    <ligand>
        <name>GTP</name>
        <dbReference type="ChEBI" id="CHEBI:37565"/>
    </ligand>
</feature>
<evidence type="ECO:0000259" key="32">
    <source>
        <dbReference type="Pfam" id="PF14772"/>
    </source>
</evidence>
<evidence type="ECO:0000256" key="3">
    <source>
        <dbReference type="ARBA" id="ARBA00004611"/>
    </source>
</evidence>
<reference evidence="35" key="1">
    <citation type="journal article" date="2019" name="IScience">
        <title>Narwhal Genome Reveals Long-Term Low Genetic Diversity despite Current Large Abundance Size.</title>
        <authorList>
            <person name="Westbury M.V."/>
            <person name="Petersen B."/>
            <person name="Garde E."/>
            <person name="Heide-Jorgensen M.P."/>
            <person name="Lorenzen E.D."/>
        </authorList>
    </citation>
    <scope>NUCLEOTIDE SEQUENCE [LARGE SCALE GENOMIC DNA]</scope>
</reference>
<evidence type="ECO:0000256" key="20">
    <source>
        <dbReference type="ARBA" id="ARBA00023136"/>
    </source>
</evidence>
<keyword evidence="13" id="KW-0282">Flagellum</keyword>
<dbReference type="InterPro" id="IPR006689">
    <property type="entry name" value="Small_GTPase_ARF/SAR"/>
</dbReference>
<dbReference type="InterPro" id="IPR027417">
    <property type="entry name" value="P-loop_NTPase"/>
</dbReference>
<dbReference type="InterPro" id="IPR039505">
    <property type="entry name" value="DRC1/2_N"/>
</dbReference>
<evidence type="ECO:0000256" key="24">
    <source>
        <dbReference type="ARBA" id="ARBA00037843"/>
    </source>
</evidence>
<evidence type="ECO:0000256" key="25">
    <source>
        <dbReference type="ARBA" id="ARBA00046115"/>
    </source>
</evidence>
<protein>
    <recommendedName>
        <fullName evidence="8">Dynein regulatory complex protein 1</fullName>
        <ecNumber evidence="7">3.6.5.2</ecNumber>
    </recommendedName>
    <alternativeName>
        <fullName evidence="23">Coiled-coil domain-containing protein 164</fullName>
    </alternativeName>
</protein>
<keyword evidence="29" id="KW-0479">Metal-binding</keyword>
<keyword evidence="19 28" id="KW-0342">GTP-binding</keyword>
<dbReference type="Pfam" id="PF14775">
    <property type="entry name" value="NYD-SP28_assoc"/>
    <property type="match status" value="1"/>
</dbReference>
<evidence type="ECO:0000256" key="27">
    <source>
        <dbReference type="ARBA" id="ARBA00047660"/>
    </source>
</evidence>
<dbReference type="InterPro" id="IPR039750">
    <property type="entry name" value="DRC1/DRC2"/>
</dbReference>
<evidence type="ECO:0000256" key="17">
    <source>
        <dbReference type="ARBA" id="ARBA00023054"/>
    </source>
</evidence>
<dbReference type="GO" id="GO:0015031">
    <property type="term" value="P:protein transport"/>
    <property type="evidence" value="ECO:0007669"/>
    <property type="project" value="UniProtKB-KW"/>
</dbReference>
<evidence type="ECO:0000256" key="6">
    <source>
        <dbReference type="ARBA" id="ARBA00009688"/>
    </source>
</evidence>
<accession>A0A4U1FG99</accession>
<evidence type="ECO:0000256" key="29">
    <source>
        <dbReference type="PIRSR" id="PIRSR606689-2"/>
    </source>
</evidence>
<dbReference type="PROSITE" id="PS51417">
    <property type="entry name" value="ARF"/>
    <property type="match status" value="1"/>
</dbReference>
<keyword evidence="15" id="KW-0653">Protein transport</keyword>
<dbReference type="GO" id="GO:0070286">
    <property type="term" value="P:axonemal dynein complex assembly"/>
    <property type="evidence" value="ECO:0007669"/>
    <property type="project" value="InterPro"/>
</dbReference>
<feature type="domain" description="Dynein regulatory complex protein 1/2 N-terminal" evidence="32">
    <location>
        <begin position="98"/>
        <end position="182"/>
    </location>
</feature>
<evidence type="ECO:0000256" key="22">
    <source>
        <dbReference type="ARBA" id="ARBA00023273"/>
    </source>
</evidence>
<dbReference type="GO" id="GO:0032580">
    <property type="term" value="C:Golgi cisterna membrane"/>
    <property type="evidence" value="ECO:0007669"/>
    <property type="project" value="UniProtKB-SubCell"/>
</dbReference>
<keyword evidence="10 28" id="KW-0547">Nucleotide-binding</keyword>
<proteinExistence type="inferred from homology"/>
<evidence type="ECO:0000256" key="5">
    <source>
        <dbReference type="ARBA" id="ARBA00007507"/>
    </source>
</evidence>
<keyword evidence="18" id="KW-0969">Cilium</keyword>
<sequence length="857" mass="99515">MNPPGSLRVLEENEKEHLATPIVGPSIHSDNPQERIQARRLRIAARLEARRREALGEHLDGKESEEDQSKSYKQKEESRLKLAKLLLCGTELVTNIQVAADIREVHRRAEEEEIKRQRLEKLENEVKTSQDKFDEIAMKWEEGKQKRIPQELWEMLNAQQVHCAGLELETKHDQYVKDLKKQSGDICLLLERMEEQVKNVMKTFRQELQYIEKAFEVERQELLTSNKKKWEQALQAHSAKELEYLMNRIKKVEDHEKQLNKQRIWDCEEYNTIKIKLEQDVQILEQQLQQMKATYQLNQEKLEYSFQVLKKRDEESTVIKSQQKRKINCLHDVLNNLRSKYNKQVKQFQEENQSLTSDYKRLVMQFKEMQKAMRHFALIDDKQFREIWLMNEEEAKDLISRAFDVDRVIHTHHLGLPWTAPDFWFLKNVGPISQQQRKSATQILEEVLMEAEEEGAEEAASAPGSYLDLPKQVSAKTTRKILMLLCDESGFLIESKLLSLLLPLDKNECYLLKLDAIFSALGIENEDDLYKLVNFFLKYQAHHSPPSQDYKKTGKLVFLGLDNVGKTTLLHMLKDDGLGQHVPMLHPTSEELTIAGMTFTTFDLGGHVQARRVWKNYLPAINGIVFLVYCVDHERLLESKEELDSLMTDETVANVPILILGNKTDRPEAISEERLREMFGLYGQTTGKGSVSLKELNAQPLEAFMCNQPLASVSPLQERTSLVSPLEKLDLQGEKEGSLVDREPQEKQPPPSPRLIHPNDVLKILEAFVTGLRKPRDFRAPVKLLKVVRDDSKDSEYWKALTTVIPATTLNLWDALYTALEKYHLVLTQRAKLLLESRSLERQDTELRQLLQQYLDA</sequence>
<evidence type="ECO:0000256" key="21">
    <source>
        <dbReference type="ARBA" id="ARBA00023228"/>
    </source>
</evidence>
<name>A0A4U1FG99_MONMO</name>
<keyword evidence="16" id="KW-0333">Golgi apparatus</keyword>
<feature type="binding site" evidence="29">
    <location>
        <position position="567"/>
    </location>
    <ligand>
        <name>Mg(2+)</name>
        <dbReference type="ChEBI" id="CHEBI:18420"/>
    </ligand>
</feature>
<evidence type="ECO:0000256" key="10">
    <source>
        <dbReference type="ARBA" id="ARBA00022741"/>
    </source>
</evidence>
<dbReference type="EMBL" id="RWIC01000140">
    <property type="protein sequence ID" value="TKC48891.1"/>
    <property type="molecule type" value="Genomic_DNA"/>
</dbReference>
<keyword evidence="14" id="KW-0931">ER-Golgi transport</keyword>
<evidence type="ECO:0000256" key="1">
    <source>
        <dbReference type="ARBA" id="ARBA00004406"/>
    </source>
</evidence>
<dbReference type="GO" id="GO:0046872">
    <property type="term" value="F:metal ion binding"/>
    <property type="evidence" value="ECO:0007669"/>
    <property type="project" value="UniProtKB-KW"/>
</dbReference>
<comment type="similarity">
    <text evidence="6">Belongs to the DRC1 family.</text>
</comment>
<keyword evidence="9" id="KW-0813">Transport</keyword>
<dbReference type="AlphaFoldDB" id="A0A4U1FG99"/>
<evidence type="ECO:0000256" key="9">
    <source>
        <dbReference type="ARBA" id="ARBA00022448"/>
    </source>
</evidence>
<feature type="compositionally biased region" description="Basic and acidic residues" evidence="31">
    <location>
        <begin position="733"/>
        <end position="746"/>
    </location>
</feature>
<dbReference type="SMART" id="SM00177">
    <property type="entry name" value="ARF"/>
    <property type="match status" value="1"/>
</dbReference>
<dbReference type="InterPro" id="IPR029440">
    <property type="entry name" value="DRC1_C"/>
</dbReference>
<comment type="similarity">
    <text evidence="5">Belongs to the small GTPase superfamily. SAR1 family.</text>
</comment>
<evidence type="ECO:0000256" key="2">
    <source>
        <dbReference type="ARBA" id="ARBA00004514"/>
    </source>
</evidence>
<dbReference type="GO" id="GO:0005789">
    <property type="term" value="C:endoplasmic reticulum membrane"/>
    <property type="evidence" value="ECO:0007669"/>
    <property type="project" value="UniProtKB-SubCell"/>
</dbReference>
<evidence type="ECO:0000256" key="23">
    <source>
        <dbReference type="ARBA" id="ARBA00031554"/>
    </source>
</evidence>
<keyword evidence="29" id="KW-0460">Magnesium</keyword>
<feature type="compositionally biased region" description="Basic and acidic residues" evidence="31">
    <location>
        <begin position="9"/>
        <end position="18"/>
    </location>
</feature>
<feature type="non-terminal residue" evidence="34">
    <location>
        <position position="857"/>
    </location>
</feature>
<evidence type="ECO:0000256" key="19">
    <source>
        <dbReference type="ARBA" id="ARBA00023134"/>
    </source>
</evidence>
<keyword evidence="22" id="KW-0966">Cell projection</keyword>
<dbReference type="GO" id="GO:0005858">
    <property type="term" value="C:axonemal dynein complex"/>
    <property type="evidence" value="ECO:0007669"/>
    <property type="project" value="InterPro"/>
</dbReference>
<evidence type="ECO:0000256" key="30">
    <source>
        <dbReference type="SAM" id="Coils"/>
    </source>
</evidence>
<comment type="subunit">
    <text evidence="26">Component of the nexin-dynein regulatory complex (N-DRC). Interacts with CCDC65/DRC2, DRC3, GAS8/DRC4 and TCTE1/DRC5.</text>
</comment>
<gene>
    <name evidence="34" type="ORF">EI555_007040</name>
</gene>
<feature type="coiled-coil region" evidence="30">
    <location>
        <begin position="102"/>
        <end position="139"/>
    </location>
</feature>
<evidence type="ECO:0000313" key="34">
    <source>
        <dbReference type="EMBL" id="TKC48891.1"/>
    </source>
</evidence>
<evidence type="ECO:0000313" key="35">
    <source>
        <dbReference type="Proteomes" id="UP000308365"/>
    </source>
</evidence>
<dbReference type="NCBIfam" id="TIGR00231">
    <property type="entry name" value="small_GTP"/>
    <property type="match status" value="1"/>
</dbReference>
<comment type="function">
    <text evidence="25">Component of the nexin-dynein regulatory complex (N-DRC) a key regulator of ciliary/flagellar motility which maintains the alignment and integrity of the distal axoneme and regulates microtubule sliding in motile axonemes. Plays a critical role in the assembly of N-DRC and also stabilizes the assembly of multiple inner dynein arms and radial spokes. Coassembles with CCDC65/DRC2 to form a central scaffold needed for assembly of the N-DRC and its attachment to the outer doublet microtubules.</text>
</comment>
<dbReference type="GO" id="GO:0005525">
    <property type="term" value="F:GTP binding"/>
    <property type="evidence" value="ECO:0007669"/>
    <property type="project" value="UniProtKB-KW"/>
</dbReference>
<organism evidence="34 35">
    <name type="scientific">Monodon monoceros</name>
    <name type="common">Narwhal</name>
    <name type="synonym">Ceratodon monodon</name>
    <dbReference type="NCBI Taxonomy" id="40151"/>
    <lineage>
        <taxon>Eukaryota</taxon>
        <taxon>Metazoa</taxon>
        <taxon>Chordata</taxon>
        <taxon>Craniata</taxon>
        <taxon>Vertebrata</taxon>
        <taxon>Euteleostomi</taxon>
        <taxon>Mammalia</taxon>
        <taxon>Eutheria</taxon>
        <taxon>Laurasiatheria</taxon>
        <taxon>Artiodactyla</taxon>
        <taxon>Whippomorpha</taxon>
        <taxon>Cetacea</taxon>
        <taxon>Odontoceti</taxon>
        <taxon>Monodontidae</taxon>
        <taxon>Monodon</taxon>
    </lineage>
</organism>
<keyword evidence="20" id="KW-0472">Membrane</keyword>
<dbReference type="Gene3D" id="3.40.50.300">
    <property type="entry name" value="P-loop containing nucleotide triphosphate hydrolases"/>
    <property type="match status" value="1"/>
</dbReference>
<evidence type="ECO:0000256" key="11">
    <source>
        <dbReference type="ARBA" id="ARBA00022801"/>
    </source>
</evidence>
<dbReference type="SMART" id="SM00178">
    <property type="entry name" value="SAR"/>
    <property type="match status" value="1"/>
</dbReference>
<dbReference type="PANTHER" id="PTHR21625:SF1">
    <property type="entry name" value="DYNEIN REGULATORY COMPLEX PROTEIN 1"/>
    <property type="match status" value="1"/>
</dbReference>
<evidence type="ECO:0000256" key="13">
    <source>
        <dbReference type="ARBA" id="ARBA00022846"/>
    </source>
</evidence>
<feature type="region of interest" description="Disordered" evidence="31">
    <location>
        <begin position="55"/>
        <end position="74"/>
    </location>
</feature>
<evidence type="ECO:0000256" key="4">
    <source>
        <dbReference type="ARBA" id="ARBA00004656"/>
    </source>
</evidence>
<dbReference type="EC" id="3.6.5.2" evidence="7"/>
<evidence type="ECO:0000256" key="28">
    <source>
        <dbReference type="PIRSR" id="PIRSR606689-1"/>
    </source>
</evidence>
<dbReference type="FunFam" id="3.40.50.300:FF:000161">
    <property type="entry name" value="Small COPII coat GTPase"/>
    <property type="match status" value="1"/>
</dbReference>
<dbReference type="Proteomes" id="UP000308365">
    <property type="component" value="Unassembled WGS sequence"/>
</dbReference>
<keyword evidence="12" id="KW-0256">Endoplasmic reticulum</keyword>
<dbReference type="InterPro" id="IPR005225">
    <property type="entry name" value="Small_GTP-bd"/>
</dbReference>
<dbReference type="GO" id="GO:0005829">
    <property type="term" value="C:cytosol"/>
    <property type="evidence" value="ECO:0007669"/>
    <property type="project" value="UniProtKB-SubCell"/>
</dbReference>
<feature type="coiled-coil region" evidence="30">
    <location>
        <begin position="242"/>
        <end position="301"/>
    </location>
</feature>
<dbReference type="SUPFAM" id="SSF52540">
    <property type="entry name" value="P-loop containing nucleoside triphosphate hydrolases"/>
    <property type="match status" value="1"/>
</dbReference>
<feature type="coiled-coil region" evidence="30">
    <location>
        <begin position="331"/>
        <end position="365"/>
    </location>
</feature>
<dbReference type="PANTHER" id="PTHR21625">
    <property type="entry name" value="NYD-SP28 PROTEIN"/>
    <property type="match status" value="1"/>
</dbReference>
<comment type="subcellular location">
    <subcellularLocation>
        <location evidence="3">Cytoplasm</location>
        <location evidence="3">Cytoskeleton</location>
        <location evidence="3">Flagellum axoneme</location>
    </subcellularLocation>
    <subcellularLocation>
        <location evidence="2">Cytoplasm</location>
        <location evidence="2">Cytosol</location>
    </subcellularLocation>
    <subcellularLocation>
        <location evidence="1">Endoplasmic reticulum membrane</location>
        <topology evidence="1">Peripheral membrane protein</topology>
    </subcellularLocation>
    <subcellularLocation>
        <location evidence="24">Golgi apparatus</location>
        <location evidence="24">Golgi stack membrane</location>
        <topology evidence="24">Peripheral membrane protein</topology>
    </subcellularLocation>
    <subcellularLocation>
        <location evidence="4">Lysosome membrane</location>
    </subcellularLocation>
</comment>
<evidence type="ECO:0000256" key="15">
    <source>
        <dbReference type="ARBA" id="ARBA00022927"/>
    </source>
</evidence>
<dbReference type="GO" id="GO:0003352">
    <property type="term" value="P:regulation of cilium movement"/>
    <property type="evidence" value="ECO:0007669"/>
    <property type="project" value="TreeGrafter"/>
</dbReference>
<dbReference type="PRINTS" id="PR00328">
    <property type="entry name" value="SAR1GTPBP"/>
</dbReference>
<dbReference type="GO" id="GO:0003925">
    <property type="term" value="F:G protein activity"/>
    <property type="evidence" value="ECO:0007669"/>
    <property type="project" value="UniProtKB-EC"/>
</dbReference>
<dbReference type="GO" id="GO:0005765">
    <property type="term" value="C:lysosomal membrane"/>
    <property type="evidence" value="ECO:0007669"/>
    <property type="project" value="UniProtKB-SubCell"/>
</dbReference>
<keyword evidence="21" id="KW-0458">Lysosome</keyword>
<feature type="domain" description="Dynein regulatory complex protein 1 C-terminal" evidence="33">
    <location>
        <begin position="796"/>
        <end position="855"/>
    </location>
</feature>
<keyword evidence="17 30" id="KW-0175">Coiled coil</keyword>
<evidence type="ECO:0000256" key="18">
    <source>
        <dbReference type="ARBA" id="ARBA00023069"/>
    </source>
</evidence>
<dbReference type="Pfam" id="PF14772">
    <property type="entry name" value="NYD-SP28"/>
    <property type="match status" value="1"/>
</dbReference>
<feature type="binding site" evidence="28">
    <location>
        <begin position="662"/>
        <end position="665"/>
    </location>
    <ligand>
        <name>GTP</name>
        <dbReference type="ChEBI" id="CHEBI:37565"/>
    </ligand>
</feature>
<evidence type="ECO:0000256" key="8">
    <source>
        <dbReference type="ARBA" id="ARBA00013815"/>
    </source>
</evidence>
<evidence type="ECO:0000256" key="26">
    <source>
        <dbReference type="ARBA" id="ARBA00046545"/>
    </source>
</evidence>
<evidence type="ECO:0000256" key="16">
    <source>
        <dbReference type="ARBA" id="ARBA00023034"/>
    </source>
</evidence>
<dbReference type="CDD" id="cd00879">
    <property type="entry name" value="Sar1"/>
    <property type="match status" value="1"/>
</dbReference>
<evidence type="ECO:0000256" key="12">
    <source>
        <dbReference type="ARBA" id="ARBA00022824"/>
    </source>
</evidence>
<feature type="binding site" evidence="28">
    <location>
        <position position="606"/>
    </location>
    <ligand>
        <name>GTP</name>
        <dbReference type="ChEBI" id="CHEBI:37565"/>
    </ligand>
</feature>
<evidence type="ECO:0000259" key="33">
    <source>
        <dbReference type="Pfam" id="PF14775"/>
    </source>
</evidence>
<comment type="catalytic activity">
    <reaction evidence="27">
        <text>GTP + H2O = GDP + phosphate + H(+)</text>
        <dbReference type="Rhea" id="RHEA:19669"/>
        <dbReference type="ChEBI" id="CHEBI:15377"/>
        <dbReference type="ChEBI" id="CHEBI:15378"/>
        <dbReference type="ChEBI" id="CHEBI:37565"/>
        <dbReference type="ChEBI" id="CHEBI:43474"/>
        <dbReference type="ChEBI" id="CHEBI:58189"/>
        <dbReference type="EC" id="3.6.5.2"/>
    </reaction>
    <physiologicalReaction direction="left-to-right" evidence="27">
        <dbReference type="Rhea" id="RHEA:19670"/>
    </physiologicalReaction>
</comment>
<dbReference type="GO" id="GO:0060285">
    <property type="term" value="P:cilium-dependent cell motility"/>
    <property type="evidence" value="ECO:0007669"/>
    <property type="project" value="TreeGrafter"/>
</dbReference>
<keyword evidence="11" id="KW-0378">Hydrolase</keyword>
<evidence type="ECO:0000256" key="31">
    <source>
        <dbReference type="SAM" id="MobiDB-lite"/>
    </source>
</evidence>
<evidence type="ECO:0000256" key="14">
    <source>
        <dbReference type="ARBA" id="ARBA00022892"/>
    </source>
</evidence>
<feature type="region of interest" description="Disordered" evidence="31">
    <location>
        <begin position="733"/>
        <end position="756"/>
    </location>
</feature>
<comment type="caution">
    <text evidence="34">The sequence shown here is derived from an EMBL/GenBank/DDBJ whole genome shotgun (WGS) entry which is preliminary data.</text>
</comment>